<proteinExistence type="predicted"/>
<comment type="caution">
    <text evidence="1">The sequence shown here is derived from an EMBL/GenBank/DDBJ whole genome shotgun (WGS) entry which is preliminary data.</text>
</comment>
<sequence length="110" mass="11796">MVEVRRDLDGPRGSIVVFPRRIIHSPSPCTVVMRCPSRKRSTLESFAPLTQSEAAAATCSVSSGASEAVTSVRNVQSSLKGCSRLASRIFLMTRTLCGGLFHVSLWLAGS</sequence>
<keyword evidence="2" id="KW-1185">Reference proteome</keyword>
<reference evidence="1 2" key="1">
    <citation type="submission" date="2019-03" db="EMBL/GenBank/DDBJ databases">
        <title>First draft genome of Liparis tanakae, snailfish: a comprehensive survey of snailfish specific genes.</title>
        <authorList>
            <person name="Kim W."/>
            <person name="Song I."/>
            <person name="Jeong J.-H."/>
            <person name="Kim D."/>
            <person name="Kim S."/>
            <person name="Ryu S."/>
            <person name="Song J.Y."/>
            <person name="Lee S.K."/>
        </authorList>
    </citation>
    <scope>NUCLEOTIDE SEQUENCE [LARGE SCALE GENOMIC DNA]</scope>
    <source>
        <tissue evidence="1">Muscle</tissue>
    </source>
</reference>
<dbReference type="EMBL" id="SRLO01000676">
    <property type="protein sequence ID" value="TNN48923.1"/>
    <property type="molecule type" value="Genomic_DNA"/>
</dbReference>
<protein>
    <submittedName>
        <fullName evidence="1">Uncharacterized protein</fullName>
    </submittedName>
</protein>
<organism evidence="1 2">
    <name type="scientific">Liparis tanakae</name>
    <name type="common">Tanaka's snailfish</name>
    <dbReference type="NCBI Taxonomy" id="230148"/>
    <lineage>
        <taxon>Eukaryota</taxon>
        <taxon>Metazoa</taxon>
        <taxon>Chordata</taxon>
        <taxon>Craniata</taxon>
        <taxon>Vertebrata</taxon>
        <taxon>Euteleostomi</taxon>
        <taxon>Actinopterygii</taxon>
        <taxon>Neopterygii</taxon>
        <taxon>Teleostei</taxon>
        <taxon>Neoteleostei</taxon>
        <taxon>Acanthomorphata</taxon>
        <taxon>Eupercaria</taxon>
        <taxon>Perciformes</taxon>
        <taxon>Cottioidei</taxon>
        <taxon>Cottales</taxon>
        <taxon>Liparidae</taxon>
        <taxon>Liparis</taxon>
    </lineage>
</organism>
<evidence type="ECO:0000313" key="2">
    <source>
        <dbReference type="Proteomes" id="UP000314294"/>
    </source>
</evidence>
<dbReference type="Proteomes" id="UP000314294">
    <property type="component" value="Unassembled WGS sequence"/>
</dbReference>
<gene>
    <name evidence="1" type="ORF">EYF80_040866</name>
</gene>
<dbReference type="AlphaFoldDB" id="A0A4Z2G7L9"/>
<name>A0A4Z2G7L9_9TELE</name>
<evidence type="ECO:0000313" key="1">
    <source>
        <dbReference type="EMBL" id="TNN48923.1"/>
    </source>
</evidence>
<accession>A0A4Z2G7L9</accession>